<evidence type="ECO:0000313" key="3">
    <source>
        <dbReference type="EMBL" id="CAF0809878.1"/>
    </source>
</evidence>
<keyword evidence="4" id="KW-1185">Reference proteome</keyword>
<dbReference type="InterPro" id="IPR038834">
    <property type="entry name" value="CCDC175"/>
</dbReference>
<organism evidence="3 4">
    <name type="scientific">Brachionus calyciflorus</name>
    <dbReference type="NCBI Taxonomy" id="104777"/>
    <lineage>
        <taxon>Eukaryota</taxon>
        <taxon>Metazoa</taxon>
        <taxon>Spiralia</taxon>
        <taxon>Gnathifera</taxon>
        <taxon>Rotifera</taxon>
        <taxon>Eurotatoria</taxon>
        <taxon>Monogononta</taxon>
        <taxon>Pseudotrocha</taxon>
        <taxon>Ploima</taxon>
        <taxon>Brachionidae</taxon>
        <taxon>Brachionus</taxon>
    </lineage>
</organism>
<evidence type="ECO:0000256" key="1">
    <source>
        <dbReference type="SAM" id="Coils"/>
    </source>
</evidence>
<dbReference type="PANTHER" id="PTHR35347">
    <property type="entry name" value="COILED-COIL DOMAIN-CONTAINING PROTEIN 175"/>
    <property type="match status" value="1"/>
</dbReference>
<feature type="coiled-coil region" evidence="1">
    <location>
        <begin position="86"/>
        <end position="215"/>
    </location>
</feature>
<dbReference type="OrthoDB" id="10031759at2759"/>
<name>A0A813T5J0_9BILA</name>
<gene>
    <name evidence="3" type="ORF">OXX778_LOCUS6917</name>
</gene>
<keyword evidence="1" id="KW-0175">Coiled coil</keyword>
<dbReference type="EMBL" id="CAJNOC010000852">
    <property type="protein sequence ID" value="CAF0809878.1"/>
    <property type="molecule type" value="Genomic_DNA"/>
</dbReference>
<protein>
    <submittedName>
        <fullName evidence="3">Uncharacterized protein</fullName>
    </submittedName>
</protein>
<accession>A0A813T5J0</accession>
<comment type="caution">
    <text evidence="3">The sequence shown here is derived from an EMBL/GenBank/DDBJ whole genome shotgun (WGS) entry which is preliminary data.</text>
</comment>
<proteinExistence type="predicted"/>
<dbReference type="Proteomes" id="UP000663879">
    <property type="component" value="Unassembled WGS sequence"/>
</dbReference>
<reference evidence="3" key="1">
    <citation type="submission" date="2021-02" db="EMBL/GenBank/DDBJ databases">
        <authorList>
            <person name="Nowell W R."/>
        </authorList>
    </citation>
    <scope>NUCLEOTIDE SEQUENCE</scope>
    <source>
        <strain evidence="3">Ploen Becks lab</strain>
    </source>
</reference>
<dbReference type="PANTHER" id="PTHR35347:SF1">
    <property type="entry name" value="COILED-COIL DOMAIN-CONTAINING PROTEIN 175"/>
    <property type="match status" value="1"/>
</dbReference>
<dbReference type="AlphaFoldDB" id="A0A813T5J0"/>
<evidence type="ECO:0000313" key="4">
    <source>
        <dbReference type="Proteomes" id="UP000663879"/>
    </source>
</evidence>
<feature type="region of interest" description="Disordered" evidence="2">
    <location>
        <begin position="1"/>
        <end position="29"/>
    </location>
</feature>
<evidence type="ECO:0000256" key="2">
    <source>
        <dbReference type="SAM" id="MobiDB-lite"/>
    </source>
</evidence>
<sequence length="350" mass="41320">MDSLQREAEQCKDQLKHERDQRLKKQAERDAKLSEIEAFNANLIIFQSNVAAYLSSNKAESTNLETRENSALNTINHNEKEKIRLTAELAKAVNDYEQMKSFLENNVQTLETEMTFYLNENDKNLAETKEYEPKYKDLCKHYRDKCKEYEETRKTLIDAKAKKANLEQKISQIKQETLKHVESRDDLKFHLEVKREESLRKMRQQKKEKIDLENEILQTGLKLQTLKDQNNKFVEAIRNFEPEFKYMDNLSLEELDSEDKLEEEYQKLHKKLTDGWKSDDDLKELFKKQDSDLIDKLGTLLDNTLTRENKVGIVTSKLYSELGGLEQYLMRMVNLDSNKVEMVEVNQAKE</sequence>